<reference evidence="3" key="1">
    <citation type="journal article" date="2020" name="Stud. Mycol.">
        <title>101 Dothideomycetes genomes: a test case for predicting lifestyles and emergence of pathogens.</title>
        <authorList>
            <person name="Haridas S."/>
            <person name="Albert R."/>
            <person name="Binder M."/>
            <person name="Bloem J."/>
            <person name="Labutti K."/>
            <person name="Salamov A."/>
            <person name="Andreopoulos B."/>
            <person name="Baker S."/>
            <person name="Barry K."/>
            <person name="Bills G."/>
            <person name="Bluhm B."/>
            <person name="Cannon C."/>
            <person name="Castanera R."/>
            <person name="Culley D."/>
            <person name="Daum C."/>
            <person name="Ezra D."/>
            <person name="Gonzalez J."/>
            <person name="Henrissat B."/>
            <person name="Kuo A."/>
            <person name="Liang C."/>
            <person name="Lipzen A."/>
            <person name="Lutzoni F."/>
            <person name="Magnuson J."/>
            <person name="Mondo S."/>
            <person name="Nolan M."/>
            <person name="Ohm R."/>
            <person name="Pangilinan J."/>
            <person name="Park H.-J."/>
            <person name="Ramirez L."/>
            <person name="Alfaro M."/>
            <person name="Sun H."/>
            <person name="Tritt A."/>
            <person name="Yoshinaga Y."/>
            <person name="Zwiers L.-H."/>
            <person name="Turgeon B."/>
            <person name="Goodwin S."/>
            <person name="Spatafora J."/>
            <person name="Crous P."/>
            <person name="Grigoriev I."/>
        </authorList>
    </citation>
    <scope>NUCLEOTIDE SEQUENCE</scope>
    <source>
        <strain evidence="3">CBS 116435</strain>
    </source>
</reference>
<keyword evidence="1" id="KW-0175">Coiled coil</keyword>
<gene>
    <name evidence="3" type="ORF">K431DRAFT_88370</name>
</gene>
<proteinExistence type="predicted"/>
<dbReference type="EMBL" id="MU003797">
    <property type="protein sequence ID" value="KAF2720634.1"/>
    <property type="molecule type" value="Genomic_DNA"/>
</dbReference>
<name>A0A9P4Q9F1_9PEZI</name>
<feature type="region of interest" description="Disordered" evidence="2">
    <location>
        <begin position="132"/>
        <end position="215"/>
    </location>
</feature>
<feature type="compositionally biased region" description="Acidic residues" evidence="2">
    <location>
        <begin position="278"/>
        <end position="298"/>
    </location>
</feature>
<sequence length="449" mass="49526">MPLKINAHSAVSPSHPPDLSTSPAFNAGSNSLYQQQSIPQRLASPVAPAYSPITPKAQPALPATYQGNGSGIIRPPPATAANSTTAQSAYQHQYQVQLQRQQGSVAPQPQNRQLMPQYDGVVEAARPPQIVQQNRPPQQTQQQTQQQQQQQKVQPQQVQLQPQAQSQPQLQPQPQPQPQSHLQAQQQPAGKQPKSNIKPTEFIPQPPNLPFSGDDATDALALRAAISSLQLQRQRAQNDIKQLDKIRKLALADPQHFRHELVAGKLKEIKDRTSTFEQVEDYNDDDDDDVDDDESDEDEVHRSNNAIKSANDSNASIDHDSQNPEQLQDVKPPFPKIPGPQNVVRMPHVNWDKYHITGAPLDQMHEQQQRWPGNTAYGTSNRGRENVVAAPYSPFDDQLPDTVAGSGRNDSKRTSLGVSPAATTSPSDPFAKDISEHPMETRRGSSRPS</sequence>
<evidence type="ECO:0000313" key="4">
    <source>
        <dbReference type="Proteomes" id="UP000799441"/>
    </source>
</evidence>
<dbReference type="OrthoDB" id="20473at2759"/>
<accession>A0A9P4Q9F1</accession>
<feature type="compositionally biased region" description="Low complexity" evidence="2">
    <location>
        <begin position="132"/>
        <end position="170"/>
    </location>
</feature>
<comment type="caution">
    <text evidence="3">The sequence shown here is derived from an EMBL/GenBank/DDBJ whole genome shotgun (WGS) entry which is preliminary data.</text>
</comment>
<feature type="compositionally biased region" description="Low complexity" evidence="2">
    <location>
        <begin position="79"/>
        <end position="92"/>
    </location>
</feature>
<evidence type="ECO:0000313" key="3">
    <source>
        <dbReference type="EMBL" id="KAF2720634.1"/>
    </source>
</evidence>
<protein>
    <submittedName>
        <fullName evidence="3">Uncharacterized protein</fullName>
    </submittedName>
</protein>
<feature type="region of interest" description="Disordered" evidence="2">
    <location>
        <begin position="1"/>
        <end position="92"/>
    </location>
</feature>
<keyword evidence="4" id="KW-1185">Reference proteome</keyword>
<evidence type="ECO:0000256" key="1">
    <source>
        <dbReference type="SAM" id="Coils"/>
    </source>
</evidence>
<feature type="coiled-coil region" evidence="1">
    <location>
        <begin position="219"/>
        <end position="246"/>
    </location>
</feature>
<feature type="region of interest" description="Disordered" evidence="2">
    <location>
        <begin position="365"/>
        <end position="449"/>
    </location>
</feature>
<feature type="compositionally biased region" description="Low complexity" evidence="2">
    <location>
        <begin position="178"/>
        <end position="194"/>
    </location>
</feature>
<feature type="compositionally biased region" description="Polar residues" evidence="2">
    <location>
        <begin position="369"/>
        <end position="381"/>
    </location>
</feature>
<dbReference type="AlphaFoldDB" id="A0A9P4Q9F1"/>
<feature type="compositionally biased region" description="Polar residues" evidence="2">
    <location>
        <begin position="19"/>
        <end position="39"/>
    </location>
</feature>
<evidence type="ECO:0000256" key="2">
    <source>
        <dbReference type="SAM" id="MobiDB-lite"/>
    </source>
</evidence>
<dbReference type="Proteomes" id="UP000799441">
    <property type="component" value="Unassembled WGS sequence"/>
</dbReference>
<feature type="compositionally biased region" description="Basic and acidic residues" evidence="2">
    <location>
        <begin position="430"/>
        <end position="443"/>
    </location>
</feature>
<organism evidence="3 4">
    <name type="scientific">Polychaeton citri CBS 116435</name>
    <dbReference type="NCBI Taxonomy" id="1314669"/>
    <lineage>
        <taxon>Eukaryota</taxon>
        <taxon>Fungi</taxon>
        <taxon>Dikarya</taxon>
        <taxon>Ascomycota</taxon>
        <taxon>Pezizomycotina</taxon>
        <taxon>Dothideomycetes</taxon>
        <taxon>Dothideomycetidae</taxon>
        <taxon>Capnodiales</taxon>
        <taxon>Capnodiaceae</taxon>
        <taxon>Polychaeton</taxon>
    </lineage>
</organism>
<feature type="compositionally biased region" description="Polar residues" evidence="2">
    <location>
        <begin position="414"/>
        <end position="427"/>
    </location>
</feature>
<feature type="compositionally biased region" description="Polar residues" evidence="2">
    <location>
        <begin position="303"/>
        <end position="316"/>
    </location>
</feature>
<feature type="region of interest" description="Disordered" evidence="2">
    <location>
        <begin position="276"/>
        <end position="342"/>
    </location>
</feature>